<dbReference type="AlphaFoldDB" id="G2GYG3"/>
<protein>
    <submittedName>
        <fullName evidence="2">N-methylhydantoinase A/acetone carboxylase, beta subunit</fullName>
    </submittedName>
</protein>
<sequence>GTTTDVGVLTNGFPRESLIAAEIGGVRTNFRMPDIASIGLGGGTIVTPLANGAFKIGPESVGYKLVEQALVFGGDVITVTDIAVAKGLLHLGDITLVQHLSAEWVEKVFAHYVTMVEKVIDKMKTNNDPTPVVLVGGGAILLPTTLQGASQVIRPENAGVANAIGISVAQASGEVDILVALDKHNDLNAGLKEAQNQAIAQAIAIGAQPDSIETIELEAIPLAYMPGNTVRIRAKVAGILGAIPAQ</sequence>
<dbReference type="PANTHER" id="PTHR11365">
    <property type="entry name" value="5-OXOPROLINASE RELATED"/>
    <property type="match status" value="1"/>
</dbReference>
<dbReference type="RefSeq" id="WP_006706504.1">
    <property type="nucleotide sequence ID" value="NZ_AGCA01000199.1"/>
</dbReference>
<proteinExistence type="predicted"/>
<dbReference type="PATRIC" id="fig|1005043.3.peg.736"/>
<organism evidence="2 3">
    <name type="scientific">Candidatus Regiella insecticola 5.15</name>
    <dbReference type="NCBI Taxonomy" id="1005043"/>
    <lineage>
        <taxon>Bacteria</taxon>
        <taxon>Pseudomonadati</taxon>
        <taxon>Pseudomonadota</taxon>
        <taxon>Gammaproteobacteria</taxon>
        <taxon>Enterobacterales</taxon>
        <taxon>Enterobacteriaceae</taxon>
        <taxon>aphid secondary symbionts</taxon>
        <taxon>Candidatus Regiella</taxon>
    </lineage>
</organism>
<dbReference type="SUPFAM" id="SSF53067">
    <property type="entry name" value="Actin-like ATPase domain"/>
    <property type="match status" value="1"/>
</dbReference>
<dbReference type="EMBL" id="AGCA01000199">
    <property type="protein sequence ID" value="EGY29217.1"/>
    <property type="molecule type" value="Genomic_DNA"/>
</dbReference>
<reference evidence="2 3" key="1">
    <citation type="journal article" date="2012" name="Genome Res.">
        <title>Genomic basis of endosymbiont-conferred protection against an insect parasitoid.</title>
        <authorList>
            <person name="Hansen A.K."/>
            <person name="Vorburger C."/>
            <person name="Moran N.A."/>
        </authorList>
    </citation>
    <scope>NUCLEOTIDE SEQUENCE [LARGE SCALE GENOMIC DNA]</scope>
    <source>
        <strain evidence="3">R5.15</strain>
    </source>
</reference>
<dbReference type="PANTHER" id="PTHR11365:SF10">
    <property type="entry name" value="HYDANTOINASE_OXOPROLINASE"/>
    <property type="match status" value="1"/>
</dbReference>
<evidence type="ECO:0000259" key="1">
    <source>
        <dbReference type="Pfam" id="PF01968"/>
    </source>
</evidence>
<accession>G2GYG3</accession>
<dbReference type="Proteomes" id="UP000004116">
    <property type="component" value="Unassembled WGS sequence"/>
</dbReference>
<comment type="caution">
    <text evidence="2">The sequence shown here is derived from an EMBL/GenBank/DDBJ whole genome shotgun (WGS) entry which is preliminary data.</text>
</comment>
<name>G2GYG3_9ENTR</name>
<feature type="non-terminal residue" evidence="2">
    <location>
        <position position="1"/>
    </location>
</feature>
<gene>
    <name evidence="2" type="ORF">Rin_00008210</name>
</gene>
<dbReference type="Pfam" id="PF01968">
    <property type="entry name" value="Hydantoinase_A"/>
    <property type="match status" value="1"/>
</dbReference>
<dbReference type="InterPro" id="IPR043129">
    <property type="entry name" value="ATPase_NBD"/>
</dbReference>
<keyword evidence="3" id="KW-1185">Reference proteome</keyword>
<dbReference type="InterPro" id="IPR045079">
    <property type="entry name" value="Oxoprolinase-like"/>
</dbReference>
<dbReference type="GO" id="GO:0016787">
    <property type="term" value="F:hydrolase activity"/>
    <property type="evidence" value="ECO:0007669"/>
    <property type="project" value="InterPro"/>
</dbReference>
<evidence type="ECO:0000313" key="3">
    <source>
        <dbReference type="Proteomes" id="UP000004116"/>
    </source>
</evidence>
<evidence type="ECO:0000313" key="2">
    <source>
        <dbReference type="EMBL" id="EGY29217.1"/>
    </source>
</evidence>
<feature type="domain" description="Hydantoinase A/oxoprolinase" evidence="1">
    <location>
        <begin position="1"/>
        <end position="90"/>
    </location>
</feature>
<dbReference type="InterPro" id="IPR002821">
    <property type="entry name" value="Hydantoinase_A"/>
</dbReference>